<evidence type="ECO:0000313" key="6">
    <source>
        <dbReference type="EMBL" id="SFR49910.1"/>
    </source>
</evidence>
<dbReference type="InterPro" id="IPR009061">
    <property type="entry name" value="DNA-bd_dom_put_sf"/>
</dbReference>
<dbReference type="SMART" id="SM00422">
    <property type="entry name" value="HTH_MERR"/>
    <property type="match status" value="1"/>
</dbReference>
<name>A0A1I6H6B4_9FLAO</name>
<sequence length="299" mass="34675">MNNVKKSFGIRDLENLTGIKAHTIRIWEKRYGLLSPERSETNIRSYSLSSLQKLLNITLLYNNGYKISKIAALKEEEIKEEVKTLVNQQTSNDHAISAFKLAMINFDLSLFQQTYSSLLAEKPFREIFWDVFIPLLTEIGLLWQTDTIGPAHEHFITHLIKQKILTSTEKIQIREAVTKDRVFVLFLPENEIHDIGLLFVNYELLERGYHTVYLGPTIPVEHLRDLFTYYDDPVFLSYFTVDPSPDQIANYLKSFKENLLDAAPCELWILGRQTETMQQADLPENVRTFESIEALISQV</sequence>
<feature type="domain" description="HTH merR-type" evidence="5">
    <location>
        <begin position="16"/>
        <end position="76"/>
    </location>
</feature>
<evidence type="ECO:0000256" key="4">
    <source>
        <dbReference type="ARBA" id="ARBA00023163"/>
    </source>
</evidence>
<dbReference type="Gene3D" id="3.40.50.280">
    <property type="entry name" value="Cobalamin-binding domain"/>
    <property type="match status" value="1"/>
</dbReference>
<reference evidence="6 7" key="1">
    <citation type="submission" date="2016-10" db="EMBL/GenBank/DDBJ databases">
        <authorList>
            <person name="de Groot N.N."/>
        </authorList>
    </citation>
    <scope>NUCLEOTIDE SEQUENCE [LARGE SCALE GENOMIC DNA]</scope>
    <source>
        <strain evidence="6 7">DSM 21019</strain>
    </source>
</reference>
<dbReference type="Proteomes" id="UP000199534">
    <property type="component" value="Unassembled WGS sequence"/>
</dbReference>
<dbReference type="InterPro" id="IPR000551">
    <property type="entry name" value="MerR-type_HTH_dom"/>
</dbReference>
<keyword evidence="3" id="KW-0238">DNA-binding</keyword>
<dbReference type="OrthoDB" id="9800334at2"/>
<dbReference type="PANTHER" id="PTHR30204:SF69">
    <property type="entry name" value="MERR-FAMILY TRANSCRIPTIONAL REGULATOR"/>
    <property type="match status" value="1"/>
</dbReference>
<accession>A0A1I6H6B4</accession>
<dbReference type="CDD" id="cd01104">
    <property type="entry name" value="HTH_MlrA-CarA"/>
    <property type="match status" value="1"/>
</dbReference>
<dbReference type="GO" id="GO:0003677">
    <property type="term" value="F:DNA binding"/>
    <property type="evidence" value="ECO:0007669"/>
    <property type="project" value="UniProtKB-KW"/>
</dbReference>
<dbReference type="Gene3D" id="1.10.1660.10">
    <property type="match status" value="1"/>
</dbReference>
<dbReference type="InterPro" id="IPR047057">
    <property type="entry name" value="MerR_fam"/>
</dbReference>
<keyword evidence="2" id="KW-0805">Transcription regulation</keyword>
<dbReference type="SUPFAM" id="SSF46955">
    <property type="entry name" value="Putative DNA-binding domain"/>
    <property type="match status" value="1"/>
</dbReference>
<dbReference type="InterPro" id="IPR003759">
    <property type="entry name" value="Cbl-bd_cap"/>
</dbReference>
<dbReference type="PROSITE" id="PS50937">
    <property type="entry name" value="HTH_MERR_2"/>
    <property type="match status" value="1"/>
</dbReference>
<dbReference type="InterPro" id="IPR036724">
    <property type="entry name" value="Cobalamin-bd_sf"/>
</dbReference>
<protein>
    <submittedName>
        <fullName evidence="6">B12 binding domain-containing protein</fullName>
    </submittedName>
</protein>
<keyword evidence="7" id="KW-1185">Reference proteome</keyword>
<proteinExistence type="predicted"/>
<keyword evidence="1" id="KW-0678">Repressor</keyword>
<dbReference type="Pfam" id="PF02607">
    <property type="entry name" value="B12-binding_2"/>
    <property type="match status" value="1"/>
</dbReference>
<evidence type="ECO:0000259" key="5">
    <source>
        <dbReference type="PROSITE" id="PS50937"/>
    </source>
</evidence>
<evidence type="ECO:0000256" key="2">
    <source>
        <dbReference type="ARBA" id="ARBA00023015"/>
    </source>
</evidence>
<evidence type="ECO:0000256" key="1">
    <source>
        <dbReference type="ARBA" id="ARBA00022491"/>
    </source>
</evidence>
<dbReference type="GO" id="GO:0031419">
    <property type="term" value="F:cobalamin binding"/>
    <property type="evidence" value="ECO:0007669"/>
    <property type="project" value="InterPro"/>
</dbReference>
<organism evidence="6 7">
    <name type="scientific">Robiginitalea myxolifaciens</name>
    <dbReference type="NCBI Taxonomy" id="400055"/>
    <lineage>
        <taxon>Bacteria</taxon>
        <taxon>Pseudomonadati</taxon>
        <taxon>Bacteroidota</taxon>
        <taxon>Flavobacteriia</taxon>
        <taxon>Flavobacteriales</taxon>
        <taxon>Flavobacteriaceae</taxon>
        <taxon>Robiginitalea</taxon>
    </lineage>
</organism>
<dbReference type="GO" id="GO:0046872">
    <property type="term" value="F:metal ion binding"/>
    <property type="evidence" value="ECO:0007669"/>
    <property type="project" value="InterPro"/>
</dbReference>
<dbReference type="Gene3D" id="1.10.1240.10">
    <property type="entry name" value="Methionine synthase domain"/>
    <property type="match status" value="1"/>
</dbReference>
<gene>
    <name evidence="6" type="ORF">SAMN04490243_2317</name>
</gene>
<dbReference type="GO" id="GO:0003700">
    <property type="term" value="F:DNA-binding transcription factor activity"/>
    <property type="evidence" value="ECO:0007669"/>
    <property type="project" value="InterPro"/>
</dbReference>
<dbReference type="SUPFAM" id="SSF52242">
    <property type="entry name" value="Cobalamin (vitamin B12)-binding domain"/>
    <property type="match status" value="1"/>
</dbReference>
<evidence type="ECO:0000313" key="7">
    <source>
        <dbReference type="Proteomes" id="UP000199534"/>
    </source>
</evidence>
<keyword evidence="4" id="KW-0804">Transcription</keyword>
<dbReference type="InterPro" id="IPR036594">
    <property type="entry name" value="Meth_synthase_dom"/>
</dbReference>
<dbReference type="STRING" id="400055.SAMN04490243_2317"/>
<dbReference type="AlphaFoldDB" id="A0A1I6H6B4"/>
<evidence type="ECO:0000256" key="3">
    <source>
        <dbReference type="ARBA" id="ARBA00023125"/>
    </source>
</evidence>
<dbReference type="Pfam" id="PF13411">
    <property type="entry name" value="MerR_1"/>
    <property type="match status" value="1"/>
</dbReference>
<dbReference type="RefSeq" id="WP_092982735.1">
    <property type="nucleotide sequence ID" value="NZ_FOYQ01000002.1"/>
</dbReference>
<dbReference type="EMBL" id="FOYQ01000002">
    <property type="protein sequence ID" value="SFR49910.1"/>
    <property type="molecule type" value="Genomic_DNA"/>
</dbReference>
<dbReference type="PANTHER" id="PTHR30204">
    <property type="entry name" value="REDOX-CYCLING DRUG-SENSING TRANSCRIPTIONAL ACTIVATOR SOXR"/>
    <property type="match status" value="1"/>
</dbReference>